<name>A0A0A5G6G8_9BACI</name>
<dbReference type="AlphaFoldDB" id="A0A0A5G6G8"/>
<dbReference type="InterPro" id="IPR036526">
    <property type="entry name" value="C-N_Hydrolase_sf"/>
</dbReference>
<accession>A0A0A5G6G8</accession>
<dbReference type="eggNOG" id="ENOG5030KMM">
    <property type="taxonomic scope" value="Bacteria"/>
</dbReference>
<dbReference type="OrthoDB" id="1894469at2"/>
<evidence type="ECO:0000313" key="1">
    <source>
        <dbReference type="EMBL" id="KGX88721.1"/>
    </source>
</evidence>
<comment type="caution">
    <text evidence="1">The sequence shown here is derived from an EMBL/GenBank/DDBJ whole genome shotgun (WGS) entry which is preliminary data.</text>
</comment>
<evidence type="ECO:0000313" key="2">
    <source>
        <dbReference type="Proteomes" id="UP000030403"/>
    </source>
</evidence>
<dbReference type="Proteomes" id="UP000030403">
    <property type="component" value="Unassembled WGS sequence"/>
</dbReference>
<sequence length="217" mass="24640">MKILVGQPKREENLEQLTYEIQKHEHVDVILYPESYVKSGKLDEVAGLAKKIETTIVTGYKDDQNLDRSFIVNADGEVILDRAKTPENDNLYMPSKAIDQQANMGYLLCREVFQGEEGLPTEDQYDIIFNPIGVGMFSEEQFVEWTSEARKIAKSRKALVIGASHADGSYRNCGFSIPIAYCFDEEGQDVLVSHNDTRSRMIDTNLRKVEVLEYSMS</sequence>
<evidence type="ECO:0008006" key="3">
    <source>
        <dbReference type="Google" id="ProtNLM"/>
    </source>
</evidence>
<protein>
    <recommendedName>
        <fullName evidence="3">CN hydrolase domain-containing protein</fullName>
    </recommendedName>
</protein>
<reference evidence="1 2" key="1">
    <citation type="submission" date="2013-08" db="EMBL/GenBank/DDBJ databases">
        <authorList>
            <person name="Huang J."/>
            <person name="Wang G."/>
        </authorList>
    </citation>
    <scope>NUCLEOTIDE SEQUENCE [LARGE SCALE GENOMIC DNA]</scope>
    <source>
        <strain evidence="1 2">BH030004</strain>
    </source>
</reference>
<proteinExistence type="predicted"/>
<dbReference type="SUPFAM" id="SSF56317">
    <property type="entry name" value="Carbon-nitrogen hydrolase"/>
    <property type="match status" value="1"/>
</dbReference>
<organism evidence="1 2">
    <name type="scientific">Pontibacillus marinus BH030004 = DSM 16465</name>
    <dbReference type="NCBI Taxonomy" id="1385511"/>
    <lineage>
        <taxon>Bacteria</taxon>
        <taxon>Bacillati</taxon>
        <taxon>Bacillota</taxon>
        <taxon>Bacilli</taxon>
        <taxon>Bacillales</taxon>
        <taxon>Bacillaceae</taxon>
        <taxon>Pontibacillus</taxon>
    </lineage>
</organism>
<keyword evidence="2" id="KW-1185">Reference proteome</keyword>
<gene>
    <name evidence="1" type="ORF">N783_07530</name>
</gene>
<dbReference type="EMBL" id="AVPF01000018">
    <property type="protein sequence ID" value="KGX88721.1"/>
    <property type="molecule type" value="Genomic_DNA"/>
</dbReference>
<dbReference type="STRING" id="1385511.GCA_000425225_02925"/>